<protein>
    <submittedName>
        <fullName evidence="2">Uncharacterized protein</fullName>
    </submittedName>
</protein>
<dbReference type="OrthoDB" id="8926545at2"/>
<proteinExistence type="predicted"/>
<sequence>METNIIFLIVLAVGVAILVWLRSWRQRRSLADKFAPRPPMEFETFYKRFYDGKIDRDKVRTHLNNVAEEFSVPADKLLPTDRFDVELKQPSGHEFDAGTGLLPMQVELLARAKGGMLKSESIVNVDDYITQMARYS</sequence>
<evidence type="ECO:0000313" key="2">
    <source>
        <dbReference type="EMBL" id="RJG15918.1"/>
    </source>
</evidence>
<evidence type="ECO:0000256" key="1">
    <source>
        <dbReference type="SAM" id="Phobius"/>
    </source>
</evidence>
<evidence type="ECO:0000313" key="3">
    <source>
        <dbReference type="Proteomes" id="UP000284006"/>
    </source>
</evidence>
<keyword evidence="1" id="KW-0472">Membrane</keyword>
<accession>A0A418XTD7</accession>
<feature type="transmembrane region" description="Helical" evidence="1">
    <location>
        <begin position="6"/>
        <end position="24"/>
    </location>
</feature>
<keyword evidence="3" id="KW-1185">Reference proteome</keyword>
<reference evidence="2 3" key="1">
    <citation type="submission" date="2018-09" db="EMBL/GenBank/DDBJ databases">
        <authorList>
            <person name="Zhu H."/>
        </authorList>
    </citation>
    <scope>NUCLEOTIDE SEQUENCE [LARGE SCALE GENOMIC DNA]</scope>
    <source>
        <strain evidence="2 3">K1S02-61</strain>
    </source>
</reference>
<dbReference type="Proteomes" id="UP000284006">
    <property type="component" value="Unassembled WGS sequence"/>
</dbReference>
<keyword evidence="1" id="KW-0812">Transmembrane</keyword>
<organism evidence="2 3">
    <name type="scientific">Massilia cavernae</name>
    <dbReference type="NCBI Taxonomy" id="2320864"/>
    <lineage>
        <taxon>Bacteria</taxon>
        <taxon>Pseudomonadati</taxon>
        <taxon>Pseudomonadota</taxon>
        <taxon>Betaproteobacteria</taxon>
        <taxon>Burkholderiales</taxon>
        <taxon>Oxalobacteraceae</taxon>
        <taxon>Telluria group</taxon>
        <taxon>Massilia</taxon>
    </lineage>
</organism>
<dbReference type="AlphaFoldDB" id="A0A418XTD7"/>
<dbReference type="RefSeq" id="WP_119810978.1">
    <property type="nucleotide sequence ID" value="NZ_QYUP01000111.1"/>
</dbReference>
<dbReference type="EMBL" id="QYUP01000111">
    <property type="protein sequence ID" value="RJG15918.1"/>
    <property type="molecule type" value="Genomic_DNA"/>
</dbReference>
<gene>
    <name evidence="2" type="ORF">D3872_11980</name>
</gene>
<keyword evidence="1" id="KW-1133">Transmembrane helix</keyword>
<name>A0A418XTD7_9BURK</name>
<comment type="caution">
    <text evidence="2">The sequence shown here is derived from an EMBL/GenBank/DDBJ whole genome shotgun (WGS) entry which is preliminary data.</text>
</comment>